<dbReference type="AlphaFoldDB" id="A0A7C8IJ30"/>
<dbReference type="Proteomes" id="UP000481861">
    <property type="component" value="Unassembled WGS sequence"/>
</dbReference>
<dbReference type="SMART" id="SM00220">
    <property type="entry name" value="S_TKc"/>
    <property type="match status" value="1"/>
</dbReference>
<reference evidence="8 9" key="1">
    <citation type="submission" date="2020-01" db="EMBL/GenBank/DDBJ databases">
        <authorList>
            <consortium name="DOE Joint Genome Institute"/>
            <person name="Haridas S."/>
            <person name="Albert R."/>
            <person name="Binder M."/>
            <person name="Bloem J."/>
            <person name="Labutti K."/>
            <person name="Salamov A."/>
            <person name="Andreopoulos B."/>
            <person name="Baker S.E."/>
            <person name="Barry K."/>
            <person name="Bills G."/>
            <person name="Bluhm B.H."/>
            <person name="Cannon C."/>
            <person name="Castanera R."/>
            <person name="Culley D.E."/>
            <person name="Daum C."/>
            <person name="Ezra D."/>
            <person name="Gonzalez J.B."/>
            <person name="Henrissat B."/>
            <person name="Kuo A."/>
            <person name="Liang C."/>
            <person name="Lipzen A."/>
            <person name="Lutzoni F."/>
            <person name="Magnuson J."/>
            <person name="Mondo S."/>
            <person name="Nolan M."/>
            <person name="Ohm R."/>
            <person name="Pangilinan J."/>
            <person name="Park H.-J.H."/>
            <person name="Ramirez L."/>
            <person name="Alfaro M."/>
            <person name="Sun H."/>
            <person name="Tritt A."/>
            <person name="Yoshinaga Y."/>
            <person name="Zwiers L.-H.L."/>
            <person name="Turgeon B.G."/>
            <person name="Goodwin S.B."/>
            <person name="Spatafora J.W."/>
            <person name="Crous P.W."/>
            <person name="Grigoriev I.V."/>
        </authorList>
    </citation>
    <scope>NUCLEOTIDE SEQUENCE [LARGE SCALE GENOMIC DNA]</scope>
    <source>
        <strain evidence="8 9">CBS 611.86</strain>
    </source>
</reference>
<evidence type="ECO:0000313" key="9">
    <source>
        <dbReference type="Proteomes" id="UP000481861"/>
    </source>
</evidence>
<dbReference type="GO" id="GO:0030332">
    <property type="term" value="F:cyclin binding"/>
    <property type="evidence" value="ECO:0007669"/>
    <property type="project" value="TreeGrafter"/>
</dbReference>
<keyword evidence="9" id="KW-1185">Reference proteome</keyword>
<name>A0A7C8IJ30_9PLEO</name>
<dbReference type="GO" id="GO:0004693">
    <property type="term" value="F:cyclin-dependent protein serine/threonine kinase activity"/>
    <property type="evidence" value="ECO:0007669"/>
    <property type="project" value="UniProtKB-EC"/>
</dbReference>
<keyword evidence="4" id="KW-0067">ATP-binding</keyword>
<evidence type="ECO:0000256" key="3">
    <source>
        <dbReference type="ARBA" id="ARBA00022741"/>
    </source>
</evidence>
<accession>A0A7C8IJ30</accession>
<dbReference type="PROSITE" id="PS00108">
    <property type="entry name" value="PROTEIN_KINASE_ST"/>
    <property type="match status" value="1"/>
</dbReference>
<keyword evidence="8" id="KW-0418">Kinase</keyword>
<gene>
    <name evidence="8" type="ORF">BDV95DRAFT_555965</name>
</gene>
<dbReference type="GO" id="GO:0005737">
    <property type="term" value="C:cytoplasm"/>
    <property type="evidence" value="ECO:0007669"/>
    <property type="project" value="TreeGrafter"/>
</dbReference>
<dbReference type="EC" id="2.7.11.22" evidence="2"/>
<keyword evidence="8" id="KW-0808">Transferase</keyword>
<dbReference type="Gene3D" id="1.10.510.10">
    <property type="entry name" value="Transferase(Phosphotransferase) domain 1"/>
    <property type="match status" value="1"/>
</dbReference>
<dbReference type="GO" id="GO:0000082">
    <property type="term" value="P:G1/S transition of mitotic cell cycle"/>
    <property type="evidence" value="ECO:0007669"/>
    <property type="project" value="TreeGrafter"/>
</dbReference>
<proteinExistence type="inferred from homology"/>
<dbReference type="GO" id="GO:0005634">
    <property type="term" value="C:nucleus"/>
    <property type="evidence" value="ECO:0007669"/>
    <property type="project" value="TreeGrafter"/>
</dbReference>
<dbReference type="GO" id="GO:0000307">
    <property type="term" value="C:cyclin-dependent protein kinase holoenzyme complex"/>
    <property type="evidence" value="ECO:0007669"/>
    <property type="project" value="TreeGrafter"/>
</dbReference>
<dbReference type="GO" id="GO:0010389">
    <property type="term" value="P:regulation of G2/M transition of mitotic cell cycle"/>
    <property type="evidence" value="ECO:0007669"/>
    <property type="project" value="TreeGrafter"/>
</dbReference>
<protein>
    <recommendedName>
        <fullName evidence="2">cyclin-dependent kinase</fullName>
        <ecNumber evidence="2">2.7.11.22</ecNumber>
    </recommendedName>
</protein>
<dbReference type="Gene3D" id="3.30.200.20">
    <property type="entry name" value="Phosphorylase Kinase, domain 1"/>
    <property type="match status" value="1"/>
</dbReference>
<dbReference type="PANTHER" id="PTHR24056:SF576">
    <property type="entry name" value="SERINE_THREONINE-PROTEIN KINASE CSK1"/>
    <property type="match status" value="1"/>
</dbReference>
<sequence length="451" mass="49901">MLEVVETAQRLWLARRPVAIPPAMCFVVLDSLARSLTHIIATMASVDWHSKLDFSTRLSAITKITAAYQSSFPSVSTADARREAVKIETQFYDETQSAEDYVRKCEEQVAALCKNCVESTTSDDEVPVPSPTGMEIGSYKNAIYYKEGLFSAVYKATALDEETYFSPDTPSKKRLVALKVTTPSAMEPPHDSRREAAILRIAASENVIPILETFREAGTRFVIVLPFMAFDLDRLLQDERLSKGQTKRCLKDMFSALAFIHSHDIIHRDVKPSNLLVKSLDGPAYLSDFGISWAPMVPGSEPASSKITDVGTTCYRPPELLFGNKSYGCSLDLWAAGCTVAEALVPDHSTLFDSGELGSDLALIQSMFSKLGTPNSTVWPESAHLPDWGKMQFKQYPALPWSVLLPKCSEDEIDLVSSLVRYESGARLTAAQVLEHLYPVDWDGDSAVYNE</sequence>
<comment type="catalytic activity">
    <reaction evidence="6">
        <text>L-seryl-[protein] + ATP = O-phospho-L-seryl-[protein] + ADP + H(+)</text>
        <dbReference type="Rhea" id="RHEA:17989"/>
        <dbReference type="Rhea" id="RHEA-COMP:9863"/>
        <dbReference type="Rhea" id="RHEA-COMP:11604"/>
        <dbReference type="ChEBI" id="CHEBI:15378"/>
        <dbReference type="ChEBI" id="CHEBI:29999"/>
        <dbReference type="ChEBI" id="CHEBI:30616"/>
        <dbReference type="ChEBI" id="CHEBI:83421"/>
        <dbReference type="ChEBI" id="CHEBI:456216"/>
        <dbReference type="EC" id="2.7.11.22"/>
    </reaction>
</comment>
<evidence type="ECO:0000256" key="1">
    <source>
        <dbReference type="ARBA" id="ARBA00006485"/>
    </source>
</evidence>
<dbReference type="PANTHER" id="PTHR24056">
    <property type="entry name" value="CELL DIVISION PROTEIN KINASE"/>
    <property type="match status" value="1"/>
</dbReference>
<dbReference type="InterPro" id="IPR011009">
    <property type="entry name" value="Kinase-like_dom_sf"/>
</dbReference>
<comment type="caution">
    <text evidence="8">The sequence shown here is derived from an EMBL/GenBank/DDBJ whole genome shotgun (WGS) entry which is preliminary data.</text>
</comment>
<dbReference type="InterPro" id="IPR050108">
    <property type="entry name" value="CDK"/>
</dbReference>
<evidence type="ECO:0000259" key="7">
    <source>
        <dbReference type="PROSITE" id="PS50011"/>
    </source>
</evidence>
<dbReference type="OrthoDB" id="413582at2759"/>
<feature type="domain" description="Protein kinase" evidence="7">
    <location>
        <begin position="139"/>
        <end position="439"/>
    </location>
</feature>
<dbReference type="InterPro" id="IPR008271">
    <property type="entry name" value="Ser/Thr_kinase_AS"/>
</dbReference>
<dbReference type="SUPFAM" id="SSF56112">
    <property type="entry name" value="Protein kinase-like (PK-like)"/>
    <property type="match status" value="1"/>
</dbReference>
<dbReference type="GO" id="GO:0005524">
    <property type="term" value="F:ATP binding"/>
    <property type="evidence" value="ECO:0007669"/>
    <property type="project" value="UniProtKB-KW"/>
</dbReference>
<evidence type="ECO:0000313" key="8">
    <source>
        <dbReference type="EMBL" id="KAF2877792.1"/>
    </source>
</evidence>
<evidence type="ECO:0000256" key="6">
    <source>
        <dbReference type="ARBA" id="ARBA00048367"/>
    </source>
</evidence>
<evidence type="ECO:0000256" key="4">
    <source>
        <dbReference type="ARBA" id="ARBA00022840"/>
    </source>
</evidence>
<organism evidence="8 9">
    <name type="scientific">Massariosphaeria phaeospora</name>
    <dbReference type="NCBI Taxonomy" id="100035"/>
    <lineage>
        <taxon>Eukaryota</taxon>
        <taxon>Fungi</taxon>
        <taxon>Dikarya</taxon>
        <taxon>Ascomycota</taxon>
        <taxon>Pezizomycotina</taxon>
        <taxon>Dothideomycetes</taxon>
        <taxon>Pleosporomycetidae</taxon>
        <taxon>Pleosporales</taxon>
        <taxon>Pleosporales incertae sedis</taxon>
        <taxon>Massariosphaeria</taxon>
    </lineage>
</organism>
<keyword evidence="3" id="KW-0547">Nucleotide-binding</keyword>
<evidence type="ECO:0000256" key="2">
    <source>
        <dbReference type="ARBA" id="ARBA00012425"/>
    </source>
</evidence>
<comment type="catalytic activity">
    <reaction evidence="5">
        <text>L-threonyl-[protein] + ATP = O-phospho-L-threonyl-[protein] + ADP + H(+)</text>
        <dbReference type="Rhea" id="RHEA:46608"/>
        <dbReference type="Rhea" id="RHEA-COMP:11060"/>
        <dbReference type="Rhea" id="RHEA-COMP:11605"/>
        <dbReference type="ChEBI" id="CHEBI:15378"/>
        <dbReference type="ChEBI" id="CHEBI:30013"/>
        <dbReference type="ChEBI" id="CHEBI:30616"/>
        <dbReference type="ChEBI" id="CHEBI:61977"/>
        <dbReference type="ChEBI" id="CHEBI:456216"/>
        <dbReference type="EC" id="2.7.11.22"/>
    </reaction>
</comment>
<dbReference type="PROSITE" id="PS50011">
    <property type="entry name" value="PROTEIN_KINASE_DOM"/>
    <property type="match status" value="1"/>
</dbReference>
<dbReference type="GO" id="GO:0007165">
    <property type="term" value="P:signal transduction"/>
    <property type="evidence" value="ECO:0007669"/>
    <property type="project" value="TreeGrafter"/>
</dbReference>
<dbReference type="EMBL" id="JAADJZ010000001">
    <property type="protein sequence ID" value="KAF2877792.1"/>
    <property type="molecule type" value="Genomic_DNA"/>
</dbReference>
<dbReference type="InterPro" id="IPR000719">
    <property type="entry name" value="Prot_kinase_dom"/>
</dbReference>
<dbReference type="Pfam" id="PF00069">
    <property type="entry name" value="Pkinase"/>
    <property type="match status" value="1"/>
</dbReference>
<evidence type="ECO:0000256" key="5">
    <source>
        <dbReference type="ARBA" id="ARBA00047811"/>
    </source>
</evidence>
<comment type="similarity">
    <text evidence="1">Belongs to the protein kinase superfamily. CMGC Ser/Thr protein kinase family. CDC2/CDKX subfamily.</text>
</comment>
<dbReference type="GO" id="GO:0010468">
    <property type="term" value="P:regulation of gene expression"/>
    <property type="evidence" value="ECO:0007669"/>
    <property type="project" value="TreeGrafter"/>
</dbReference>